<feature type="transmembrane region" description="Helical" evidence="1">
    <location>
        <begin position="26"/>
        <end position="43"/>
    </location>
</feature>
<evidence type="ECO:0000256" key="1">
    <source>
        <dbReference type="SAM" id="Phobius"/>
    </source>
</evidence>
<proteinExistence type="predicted"/>
<sequence>MAAIDTALAGPQTLNNLNRLAKRGNWASQEAGVIVVFCIVFIDRANRNRIRNRTVAVGLISLWIHKLLKKRKAARPNY</sequence>
<accession>A0AB34FK09</accession>
<keyword evidence="1" id="KW-1133">Transmembrane helix</keyword>
<comment type="caution">
    <text evidence="2">The sequence shown here is derived from an EMBL/GenBank/DDBJ whole genome shotgun (WGS) entry which is preliminary data.</text>
</comment>
<gene>
    <name evidence="2" type="ORF">O9K51_07279</name>
</gene>
<keyword evidence="1" id="KW-0472">Membrane</keyword>
<dbReference type="EMBL" id="JAQHRD010000006">
    <property type="protein sequence ID" value="KAJ6439394.1"/>
    <property type="molecule type" value="Genomic_DNA"/>
</dbReference>
<organism evidence="2 3">
    <name type="scientific">Purpureocillium lavendulum</name>
    <dbReference type="NCBI Taxonomy" id="1247861"/>
    <lineage>
        <taxon>Eukaryota</taxon>
        <taxon>Fungi</taxon>
        <taxon>Dikarya</taxon>
        <taxon>Ascomycota</taxon>
        <taxon>Pezizomycotina</taxon>
        <taxon>Sordariomycetes</taxon>
        <taxon>Hypocreomycetidae</taxon>
        <taxon>Hypocreales</taxon>
        <taxon>Ophiocordycipitaceae</taxon>
        <taxon>Purpureocillium</taxon>
    </lineage>
</organism>
<protein>
    <submittedName>
        <fullName evidence="2">MFS monocarboxylate transporter</fullName>
    </submittedName>
</protein>
<dbReference type="Proteomes" id="UP001163105">
    <property type="component" value="Unassembled WGS sequence"/>
</dbReference>
<evidence type="ECO:0000313" key="3">
    <source>
        <dbReference type="Proteomes" id="UP001163105"/>
    </source>
</evidence>
<reference evidence="2" key="1">
    <citation type="submission" date="2023-01" db="EMBL/GenBank/DDBJ databases">
        <title>The growth and conidiation of Purpureocillium lavendulum are regulated by nitrogen source and histone H3K14 acetylation.</title>
        <authorList>
            <person name="Tang P."/>
            <person name="Han J."/>
            <person name="Zhang C."/>
            <person name="Tang P."/>
            <person name="Qi F."/>
            <person name="Zhang K."/>
            <person name="Liang L."/>
        </authorList>
    </citation>
    <scope>NUCLEOTIDE SEQUENCE</scope>
    <source>
        <strain evidence="2">YMF1.00683</strain>
    </source>
</reference>
<keyword evidence="1" id="KW-0812">Transmembrane</keyword>
<evidence type="ECO:0000313" key="2">
    <source>
        <dbReference type="EMBL" id="KAJ6439394.1"/>
    </source>
</evidence>
<dbReference type="AlphaFoldDB" id="A0AB34FK09"/>
<name>A0AB34FK09_9HYPO</name>
<keyword evidence="3" id="KW-1185">Reference proteome</keyword>